<dbReference type="EMBL" id="JRFJ01000004">
    <property type="protein sequence ID" value="KHJ53749.1"/>
    <property type="molecule type" value="Genomic_DNA"/>
</dbReference>
<comment type="caution">
    <text evidence="1">The sequence shown here is derived from an EMBL/GenBank/DDBJ whole genome shotgun (WGS) entry which is preliminary data.</text>
</comment>
<dbReference type="Proteomes" id="UP000030826">
    <property type="component" value="Unassembled WGS sequence"/>
</dbReference>
<proteinExistence type="predicted"/>
<dbReference type="OrthoDB" id="9816064at2"/>
<dbReference type="Gene3D" id="3.40.50.12500">
    <property type="match status" value="1"/>
</dbReference>
<name>A0A0B1Q063_9HYPH</name>
<dbReference type="AlphaFoldDB" id="A0A0B1Q063"/>
<gene>
    <name evidence="1" type="ORF">LA66_14150</name>
</gene>
<accession>A0A0B1Q063</accession>
<dbReference type="InterPro" id="IPR026286">
    <property type="entry name" value="MaiA/AMDase"/>
</dbReference>
<dbReference type="InterPro" id="IPR053714">
    <property type="entry name" value="Iso_Racemase_Enz_sf"/>
</dbReference>
<evidence type="ECO:0000313" key="2">
    <source>
        <dbReference type="Proteomes" id="UP000030826"/>
    </source>
</evidence>
<dbReference type="PANTHER" id="PTHR40267">
    <property type="entry name" value="BLR3294 PROTEIN"/>
    <property type="match status" value="1"/>
</dbReference>
<dbReference type="NCBIfam" id="TIGR02990">
    <property type="entry name" value="ectoine_eutA"/>
    <property type="match status" value="1"/>
</dbReference>
<dbReference type="PIRSF" id="PIRSF015736">
    <property type="entry name" value="MI"/>
    <property type="match status" value="1"/>
</dbReference>
<dbReference type="STRING" id="370622.LA66_14150"/>
<dbReference type="Pfam" id="PF17645">
    <property type="entry name" value="Amdase"/>
    <property type="match status" value="1"/>
</dbReference>
<reference evidence="1 2" key="1">
    <citation type="submission" date="2014-09" db="EMBL/GenBank/DDBJ databases">
        <title>Isolation and characterization of Aurantimonas altamirensis ON-56566 from clinical sample following a dog bite.</title>
        <authorList>
            <person name="Eshaghi A."/>
            <person name="Li A."/>
            <person name="Shahinas D."/>
            <person name="Bahn P."/>
            <person name="Kus J.V."/>
            <person name="Patel S.N."/>
        </authorList>
    </citation>
    <scope>NUCLEOTIDE SEQUENCE [LARGE SCALE GENOMIC DNA]</scope>
    <source>
        <strain evidence="1 2">ON-56566</strain>
    </source>
</reference>
<dbReference type="PANTHER" id="PTHR40267:SF1">
    <property type="entry name" value="BLR3294 PROTEIN"/>
    <property type="match status" value="1"/>
</dbReference>
<dbReference type="InterPro" id="IPR014332">
    <property type="entry name" value="Ectoine_EutA"/>
</dbReference>
<protein>
    <submittedName>
        <fullName evidence="1">Arylmalonate decarboxylase</fullName>
    </submittedName>
</protein>
<organism evidence="1 2">
    <name type="scientific">Aureimonas altamirensis</name>
    <dbReference type="NCBI Taxonomy" id="370622"/>
    <lineage>
        <taxon>Bacteria</taxon>
        <taxon>Pseudomonadati</taxon>
        <taxon>Pseudomonadota</taxon>
        <taxon>Alphaproteobacteria</taxon>
        <taxon>Hyphomicrobiales</taxon>
        <taxon>Aurantimonadaceae</taxon>
        <taxon>Aureimonas</taxon>
    </lineage>
</organism>
<dbReference type="RefSeq" id="WP_039194581.1">
    <property type="nucleotide sequence ID" value="NZ_JRFJ01000004.1"/>
</dbReference>
<sequence>MSSTVRLAKAPLRFDPQPVDRRIGLILLATDLTSEPDFVRLVAAPGVALHAARIAYANPTTPENLAAAAPRLSEAAALLLPDETLDAIVFSCTSASVVIGDGAVADAIARGKPGVPVVTPPLAAVLGLAALGAHRVSVLTPYTVETSVPMARYFEEKGLELAGFTCLGLTDDRQMARISRQSIIEAAVAATADDAQALFISCTAVRAAGVIDDIEARIGRPVVTSNQASAWAALNHCGLTAGARAAGRLMRLPMPEAA</sequence>
<evidence type="ECO:0000313" key="1">
    <source>
        <dbReference type="EMBL" id="KHJ53749.1"/>
    </source>
</evidence>